<dbReference type="EMBL" id="CP000776">
    <property type="protein sequence ID" value="ABS51160.1"/>
    <property type="molecule type" value="Genomic_DNA"/>
</dbReference>
<proteinExistence type="predicted"/>
<accession>A7I386</accession>
<keyword evidence="2" id="KW-1185">Reference proteome</keyword>
<name>A7I386_CAMHC</name>
<dbReference type="STRING" id="360107.CHAB381_1435"/>
<dbReference type="AlphaFoldDB" id="A7I386"/>
<evidence type="ECO:0000313" key="2">
    <source>
        <dbReference type="Proteomes" id="UP000002407"/>
    </source>
</evidence>
<protein>
    <submittedName>
        <fullName evidence="1">Uncharacterized protein</fullName>
    </submittedName>
</protein>
<evidence type="ECO:0000313" key="1">
    <source>
        <dbReference type="EMBL" id="ABS51160.1"/>
    </source>
</evidence>
<dbReference type="KEGG" id="cha:CHAB381_1435"/>
<reference evidence="2" key="1">
    <citation type="submission" date="2007-07" db="EMBL/GenBank/DDBJ databases">
        <title>Complete genome sequence of Campylobacter hominis ATCC BAA-381, a commensal isolated from the human gastrointestinal tract.</title>
        <authorList>
            <person name="Fouts D.E."/>
            <person name="Mongodin E.F."/>
            <person name="Puiu D."/>
            <person name="Sebastian Y."/>
            <person name="Miller W.G."/>
            <person name="Mandrell R.E."/>
            <person name="Nelson K.E."/>
        </authorList>
    </citation>
    <scope>NUCLEOTIDE SEQUENCE [LARGE SCALE GENOMIC DNA]</scope>
    <source>
        <strain evidence="2">ATCC BAA-381 / LMG 19568 / NCTC 13146 / CH001A</strain>
    </source>
</reference>
<dbReference type="Proteomes" id="UP000002407">
    <property type="component" value="Chromosome"/>
</dbReference>
<gene>
    <name evidence="1" type="ordered locus">CHAB381_1435</name>
</gene>
<dbReference type="HOGENOM" id="CLU_2104493_0_0_7"/>
<dbReference type="RefSeq" id="WP_012109280.1">
    <property type="nucleotide sequence ID" value="NC_009714.1"/>
</dbReference>
<organism evidence="1 2">
    <name type="scientific">Campylobacter hominis (strain ATCC BAA-381 / DSM 21671 / CCUG 45161 / LMG 19568 / NCTC 13146 / CH001A)</name>
    <dbReference type="NCBI Taxonomy" id="360107"/>
    <lineage>
        <taxon>Bacteria</taxon>
        <taxon>Pseudomonadati</taxon>
        <taxon>Campylobacterota</taxon>
        <taxon>Epsilonproteobacteria</taxon>
        <taxon>Campylobacterales</taxon>
        <taxon>Campylobacteraceae</taxon>
        <taxon>Campylobacter</taxon>
    </lineage>
</organism>
<sequence length="115" mass="13280">MNTLEQNITEFGLLAEMAYLNLQDNIGLGTINKFVNKNGINRTLNNKYKVLDYINTENGLQAYCLKNENGEYIIAFRGTDDLSIDPFSWYGENTSQYKEARNFVEFVNLNSNYQI</sequence>